<dbReference type="PANTHER" id="PTHR34722:SF1">
    <property type="entry name" value="HOMOLOG OF ODR-2 (TWO)"/>
    <property type="match status" value="1"/>
</dbReference>
<dbReference type="PANTHER" id="PTHR34722">
    <property type="entry name" value="HOMOLOG OF ODR-2 (TWO)-RELATED"/>
    <property type="match status" value="1"/>
</dbReference>
<dbReference type="Proteomes" id="UP000887575">
    <property type="component" value="Unassembled WGS sequence"/>
</dbReference>
<proteinExistence type="predicted"/>
<evidence type="ECO:0000313" key="2">
    <source>
        <dbReference type="WBParaSite" id="MBELARI_LOCUS9590"/>
    </source>
</evidence>
<dbReference type="AlphaFoldDB" id="A0AAF3FQU0"/>
<dbReference type="GO" id="GO:0043025">
    <property type="term" value="C:neuronal cell body"/>
    <property type="evidence" value="ECO:0007669"/>
    <property type="project" value="TreeGrafter"/>
</dbReference>
<sequence length="192" mass="21846">MLIFVSNLPFVSLSQFPQVHESEIGYIYDNSIPSADTARCFSCMSRLYEAIWPVLANIYKKPRNFTDECDDDSLDPSRVPVVNCPTICVSMVEEPNIAGVRVRGFIRGCMNDVLIGGFNQTVVGWYRWMHRDSCRPYRKKELFMLPGPSTDDSQIEVCTCYADHCNGSSSSSNRSLPIFSFIWIGLFLMLRL</sequence>
<keyword evidence="1" id="KW-1185">Reference proteome</keyword>
<evidence type="ECO:0000313" key="1">
    <source>
        <dbReference type="Proteomes" id="UP000887575"/>
    </source>
</evidence>
<dbReference type="GO" id="GO:0042048">
    <property type="term" value="P:olfactory behavior"/>
    <property type="evidence" value="ECO:0007669"/>
    <property type="project" value="TreeGrafter"/>
</dbReference>
<dbReference type="InterPro" id="IPR010558">
    <property type="entry name" value="Ly-6-related"/>
</dbReference>
<accession>A0AAF3FQU0</accession>
<reference evidence="2" key="1">
    <citation type="submission" date="2024-02" db="UniProtKB">
        <authorList>
            <consortium name="WormBaseParasite"/>
        </authorList>
    </citation>
    <scope>IDENTIFICATION</scope>
</reference>
<protein>
    <submittedName>
        <fullName evidence="2">Uncharacterized protein</fullName>
    </submittedName>
</protein>
<dbReference type="GO" id="GO:1990834">
    <property type="term" value="P:response to odorant"/>
    <property type="evidence" value="ECO:0007669"/>
    <property type="project" value="TreeGrafter"/>
</dbReference>
<organism evidence="1 2">
    <name type="scientific">Mesorhabditis belari</name>
    <dbReference type="NCBI Taxonomy" id="2138241"/>
    <lineage>
        <taxon>Eukaryota</taxon>
        <taxon>Metazoa</taxon>
        <taxon>Ecdysozoa</taxon>
        <taxon>Nematoda</taxon>
        <taxon>Chromadorea</taxon>
        <taxon>Rhabditida</taxon>
        <taxon>Rhabditina</taxon>
        <taxon>Rhabditomorpha</taxon>
        <taxon>Rhabditoidea</taxon>
        <taxon>Rhabditidae</taxon>
        <taxon>Mesorhabditinae</taxon>
        <taxon>Mesorhabditis</taxon>
    </lineage>
</organism>
<dbReference type="Pfam" id="PF06579">
    <property type="entry name" value="Ly-6_related"/>
    <property type="match status" value="1"/>
</dbReference>
<name>A0AAF3FQU0_9BILA</name>
<dbReference type="GO" id="GO:0030424">
    <property type="term" value="C:axon"/>
    <property type="evidence" value="ECO:0007669"/>
    <property type="project" value="TreeGrafter"/>
</dbReference>
<dbReference type="WBParaSite" id="MBELARI_LOCUS9590">
    <property type="protein sequence ID" value="MBELARI_LOCUS9590"/>
    <property type="gene ID" value="MBELARI_LOCUS9590"/>
</dbReference>